<accession>A0A0R1HXH5</accession>
<organism evidence="2 3">
    <name type="scientific">Secundilactobacillus kimchicus JCM 15530</name>
    <dbReference type="NCBI Taxonomy" id="1302272"/>
    <lineage>
        <taxon>Bacteria</taxon>
        <taxon>Bacillati</taxon>
        <taxon>Bacillota</taxon>
        <taxon>Bacilli</taxon>
        <taxon>Lactobacillales</taxon>
        <taxon>Lactobacillaceae</taxon>
        <taxon>Secundilactobacillus</taxon>
    </lineage>
</organism>
<dbReference type="AlphaFoldDB" id="A0A0R1HXH5"/>
<dbReference type="InterPro" id="IPR001173">
    <property type="entry name" value="Glyco_trans_2-like"/>
</dbReference>
<dbReference type="RefSeq" id="WP_056942865.1">
    <property type="nucleotide sequence ID" value="NZ_AZCX01000008.1"/>
</dbReference>
<dbReference type="STRING" id="1302272.FC96_GL002470"/>
<dbReference type="EMBL" id="AZCX01000008">
    <property type="protein sequence ID" value="KRK47543.1"/>
    <property type="molecule type" value="Genomic_DNA"/>
</dbReference>
<dbReference type="Pfam" id="PF00535">
    <property type="entry name" value="Glycos_transf_2"/>
    <property type="match status" value="1"/>
</dbReference>
<dbReference type="CDD" id="cd00761">
    <property type="entry name" value="Glyco_tranf_GTA_type"/>
    <property type="match status" value="1"/>
</dbReference>
<evidence type="ECO:0000259" key="1">
    <source>
        <dbReference type="Pfam" id="PF00535"/>
    </source>
</evidence>
<name>A0A0R1HXH5_9LACO</name>
<dbReference type="InterPro" id="IPR029044">
    <property type="entry name" value="Nucleotide-diphossugar_trans"/>
</dbReference>
<feature type="domain" description="Glycosyltransferase 2-like" evidence="1">
    <location>
        <begin position="7"/>
        <end position="140"/>
    </location>
</feature>
<sequence length="322" mass="36960">MNPHISIIIAVNDAREDDLAMPLSSINNQLGVDFRDIEIILVDGGRYRLTDLTAFRLFKNIRIDYQQPDNVLSWTESFEWGLSVAHGDYVMFMGPDGLLNQTSVIQTFNTTAEQNPDADVLTGLVLEQDITRSRQTEYTIGEELTTVRGRWLKRSFLNQFGLHWQDNGEYADELYSRLVNAFARVDVSVNEIAYARFVSRDVRGEVLATASREMTVGWLTMIGDYLTALQRVDQKTYEDEFARECVRYYTQQQRVLESERKPFAAVMQAIVEQNANAWPRVQDFIAHVKLQDSSPEAPWNANPQAFDQYVNWLNQVVVAAQQ</sequence>
<keyword evidence="3" id="KW-1185">Reference proteome</keyword>
<dbReference type="OrthoDB" id="2276230at2"/>
<comment type="caution">
    <text evidence="2">The sequence shown here is derived from an EMBL/GenBank/DDBJ whole genome shotgun (WGS) entry which is preliminary data.</text>
</comment>
<dbReference type="PATRIC" id="fig|1302272.5.peg.2519"/>
<protein>
    <recommendedName>
        <fullName evidence="1">Glycosyltransferase 2-like domain-containing protein</fullName>
    </recommendedName>
</protein>
<dbReference type="SUPFAM" id="SSF53448">
    <property type="entry name" value="Nucleotide-diphospho-sugar transferases"/>
    <property type="match status" value="1"/>
</dbReference>
<dbReference type="Proteomes" id="UP000050911">
    <property type="component" value="Unassembled WGS sequence"/>
</dbReference>
<proteinExistence type="predicted"/>
<reference evidence="2 3" key="1">
    <citation type="journal article" date="2015" name="Genome Announc.">
        <title>Expanding the biotechnology potential of lactobacilli through comparative genomics of 213 strains and associated genera.</title>
        <authorList>
            <person name="Sun Z."/>
            <person name="Harris H.M."/>
            <person name="McCann A."/>
            <person name="Guo C."/>
            <person name="Argimon S."/>
            <person name="Zhang W."/>
            <person name="Yang X."/>
            <person name="Jeffery I.B."/>
            <person name="Cooney J.C."/>
            <person name="Kagawa T.F."/>
            <person name="Liu W."/>
            <person name="Song Y."/>
            <person name="Salvetti E."/>
            <person name="Wrobel A."/>
            <person name="Rasinkangas P."/>
            <person name="Parkhill J."/>
            <person name="Rea M.C."/>
            <person name="O'Sullivan O."/>
            <person name="Ritari J."/>
            <person name="Douillard F.P."/>
            <person name="Paul Ross R."/>
            <person name="Yang R."/>
            <person name="Briner A.E."/>
            <person name="Felis G.E."/>
            <person name="de Vos W.M."/>
            <person name="Barrangou R."/>
            <person name="Klaenhammer T.R."/>
            <person name="Caufield P.W."/>
            <person name="Cui Y."/>
            <person name="Zhang H."/>
            <person name="O'Toole P.W."/>
        </authorList>
    </citation>
    <scope>NUCLEOTIDE SEQUENCE [LARGE SCALE GENOMIC DNA]</scope>
    <source>
        <strain evidence="2 3">JCM 15530</strain>
    </source>
</reference>
<evidence type="ECO:0000313" key="2">
    <source>
        <dbReference type="EMBL" id="KRK47543.1"/>
    </source>
</evidence>
<evidence type="ECO:0000313" key="3">
    <source>
        <dbReference type="Proteomes" id="UP000050911"/>
    </source>
</evidence>
<gene>
    <name evidence="2" type="ORF">FC96_GL002470</name>
</gene>
<dbReference type="Gene3D" id="3.90.550.10">
    <property type="entry name" value="Spore Coat Polysaccharide Biosynthesis Protein SpsA, Chain A"/>
    <property type="match status" value="1"/>
</dbReference>